<dbReference type="InterPro" id="IPR050253">
    <property type="entry name" value="Seed_Storage-Functional"/>
</dbReference>
<dbReference type="GO" id="GO:0045735">
    <property type="term" value="F:nutrient reservoir activity"/>
    <property type="evidence" value="ECO:0007669"/>
    <property type="project" value="UniProtKB-KW"/>
</dbReference>
<protein>
    <recommendedName>
        <fullName evidence="7">LysM domain-containing protein</fullName>
    </recommendedName>
</protein>
<dbReference type="InterPro" id="IPR036779">
    <property type="entry name" value="LysM_dom_sf"/>
</dbReference>
<organism evidence="8 9">
    <name type="scientific">Salix dunnii</name>
    <dbReference type="NCBI Taxonomy" id="1413687"/>
    <lineage>
        <taxon>Eukaryota</taxon>
        <taxon>Viridiplantae</taxon>
        <taxon>Streptophyta</taxon>
        <taxon>Embryophyta</taxon>
        <taxon>Tracheophyta</taxon>
        <taxon>Spermatophyta</taxon>
        <taxon>Magnoliopsida</taxon>
        <taxon>eudicotyledons</taxon>
        <taxon>Gunneridae</taxon>
        <taxon>Pentapetalae</taxon>
        <taxon>rosids</taxon>
        <taxon>fabids</taxon>
        <taxon>Malpighiales</taxon>
        <taxon>Salicaceae</taxon>
        <taxon>Saliceae</taxon>
        <taxon>Salix</taxon>
    </lineage>
</organism>
<dbReference type="Gene3D" id="3.10.350.10">
    <property type="entry name" value="LysM domain"/>
    <property type="match status" value="1"/>
</dbReference>
<comment type="similarity">
    <text evidence="1 5">Belongs to the 11S seed storage protein (globulins) family.</text>
</comment>
<dbReference type="InterPro" id="IPR006044">
    <property type="entry name" value="11S_seedstore_pln"/>
</dbReference>
<dbReference type="Pfam" id="PF01476">
    <property type="entry name" value="LysM"/>
    <property type="match status" value="1"/>
</dbReference>
<dbReference type="InterPro" id="IPR014710">
    <property type="entry name" value="RmlC-like_jellyroll"/>
</dbReference>
<dbReference type="InterPro" id="IPR018392">
    <property type="entry name" value="LysM"/>
</dbReference>
<evidence type="ECO:0000256" key="4">
    <source>
        <dbReference type="ARBA" id="ARBA00023157"/>
    </source>
</evidence>
<dbReference type="SUPFAM" id="SSF51182">
    <property type="entry name" value="RmlC-like cupins"/>
    <property type="match status" value="1"/>
</dbReference>
<feature type="region of interest" description="Disordered" evidence="6">
    <location>
        <begin position="530"/>
        <end position="552"/>
    </location>
</feature>
<keyword evidence="4 5" id="KW-1015">Disulfide bond</keyword>
<keyword evidence="3 5" id="KW-0708">Seed storage protein</keyword>
<accession>A0A835K6P4</accession>
<evidence type="ECO:0000256" key="1">
    <source>
        <dbReference type="ARBA" id="ARBA00007178"/>
    </source>
</evidence>
<dbReference type="PANTHER" id="PTHR31189">
    <property type="entry name" value="OS03G0336100 PROTEIN-RELATED"/>
    <property type="match status" value="1"/>
</dbReference>
<dbReference type="InterPro" id="IPR011051">
    <property type="entry name" value="RmlC_Cupin_sf"/>
</dbReference>
<comment type="subunit">
    <text evidence="5">Hexamer; each subunit is composed of an acidic and a basic chain derived from a single precursor and linked by a disulfide bond.</text>
</comment>
<evidence type="ECO:0000313" key="8">
    <source>
        <dbReference type="EMBL" id="KAF9683013.1"/>
    </source>
</evidence>
<keyword evidence="2 5" id="KW-0758">Storage protein</keyword>
<dbReference type="PANTHER" id="PTHR31189:SF54">
    <property type="entry name" value="11S GLOBULIN SEED STORAGE PROTEIN 2-LIKE"/>
    <property type="match status" value="1"/>
</dbReference>
<evidence type="ECO:0000256" key="2">
    <source>
        <dbReference type="ARBA" id="ARBA00022761"/>
    </source>
</evidence>
<dbReference type="AlphaFoldDB" id="A0A835K6P4"/>
<evidence type="ECO:0000256" key="6">
    <source>
        <dbReference type="SAM" id="MobiDB-lite"/>
    </source>
</evidence>
<feature type="compositionally biased region" description="Basic and acidic residues" evidence="6">
    <location>
        <begin position="282"/>
        <end position="292"/>
    </location>
</feature>
<dbReference type="InterPro" id="IPR006045">
    <property type="entry name" value="Cupin_1"/>
</dbReference>
<dbReference type="PROSITE" id="PS00305">
    <property type="entry name" value="11S_SEED_STORAGE"/>
    <property type="match status" value="1"/>
</dbReference>
<evidence type="ECO:0000256" key="3">
    <source>
        <dbReference type="ARBA" id="ARBA00023129"/>
    </source>
</evidence>
<evidence type="ECO:0000256" key="5">
    <source>
        <dbReference type="RuleBase" id="RU003681"/>
    </source>
</evidence>
<dbReference type="OrthoDB" id="1903982at2759"/>
<name>A0A835K6P4_9ROSI</name>
<reference evidence="8 9" key="1">
    <citation type="submission" date="2020-10" db="EMBL/GenBank/DDBJ databases">
        <title>Plant Genome Project.</title>
        <authorList>
            <person name="Zhang R.-G."/>
        </authorList>
    </citation>
    <scope>NUCLEOTIDE SEQUENCE [LARGE SCALE GENOMIC DNA]</scope>
    <source>
        <strain evidence="8">FAFU-HL-1</strain>
        <tissue evidence="8">Leaf</tissue>
    </source>
</reference>
<gene>
    <name evidence="8" type="ORF">SADUNF_Sadunf05G0168100</name>
</gene>
<sequence>MATSSTKTFLLFNLASMLLIASAVESRSVLGRAAASIPECDSVHGVETGDTCSAVEKQFDLTAKDFNAINPNLDCDKLFTNRESKEKWWVQIVRKTLARSTATYPGEVANRSTHHDSASMQNKPALHATQPHQSPPLPPYKVSFKCQHKSPLLSFFFFLLLSYTPSMTKLVVLSLLSLFAYAAVASTEMQRRDAQQCQLRRISASKPSHRMRSQGGVTEIWDTEEDQFQCAGFAPMRDTIQINSLSLPKFFPAPRLVYWSNGSQLSWMPRDISQRLTIFKRPRPERNVRRPAPESSQDSPRRCHCRASCGQSRHGQERYERSSRRYAGQSEWSHEETFQNIFHGFDEELLAEAFNVPRETQEQFESSPRNGLEDTFCTMKIKHNIELQRQADVYTKQGRRINIANQKKLPILQFPDMSAERGHLMPNALYTPHWFMTDNRVVYALRGELNAQIVDERGNTIMNERVREGGMFVIPQFYATLMRAGNNGFEWVSFKSSSQPMKNPLAGSISVMRAIPIDVISSAYQISPREAGQLKTNRDPQSMLLSPTRTSS</sequence>
<comment type="function">
    <text evidence="5">Seed storage protein.</text>
</comment>
<dbReference type="InterPro" id="IPR022379">
    <property type="entry name" value="11S_seedstore_CS"/>
</dbReference>
<feature type="compositionally biased region" description="Polar residues" evidence="6">
    <location>
        <begin position="539"/>
        <end position="552"/>
    </location>
</feature>
<feature type="domain" description="LysM" evidence="7">
    <location>
        <begin position="42"/>
        <end position="86"/>
    </location>
</feature>
<keyword evidence="9" id="KW-1185">Reference proteome</keyword>
<feature type="region of interest" description="Disordered" evidence="6">
    <location>
        <begin position="279"/>
        <end position="308"/>
    </location>
</feature>
<dbReference type="Pfam" id="PF00190">
    <property type="entry name" value="Cupin_1"/>
    <property type="match status" value="1"/>
</dbReference>
<evidence type="ECO:0000259" key="7">
    <source>
        <dbReference type="PROSITE" id="PS51782"/>
    </source>
</evidence>
<dbReference type="PROSITE" id="PS51782">
    <property type="entry name" value="LYSM"/>
    <property type="match status" value="1"/>
</dbReference>
<feature type="chain" id="PRO_5033101273" description="LysM domain-containing protein" evidence="5">
    <location>
        <begin position="27"/>
        <end position="552"/>
    </location>
</feature>
<proteinExistence type="inferred from homology"/>
<feature type="signal peptide" evidence="5">
    <location>
        <begin position="1"/>
        <end position="26"/>
    </location>
</feature>
<dbReference type="CDD" id="cd02243">
    <property type="entry name" value="cupin_11S_legumin_C"/>
    <property type="match status" value="1"/>
</dbReference>
<evidence type="ECO:0000313" key="9">
    <source>
        <dbReference type="Proteomes" id="UP000657918"/>
    </source>
</evidence>
<feature type="region of interest" description="Disordered" evidence="6">
    <location>
        <begin position="104"/>
        <end position="134"/>
    </location>
</feature>
<dbReference type="Proteomes" id="UP000657918">
    <property type="component" value="Unassembled WGS sequence"/>
</dbReference>
<dbReference type="Gene3D" id="2.60.120.10">
    <property type="entry name" value="Jelly Rolls"/>
    <property type="match status" value="3"/>
</dbReference>
<dbReference type="SMART" id="SM00835">
    <property type="entry name" value="Cupin_1"/>
    <property type="match status" value="1"/>
</dbReference>
<dbReference type="EMBL" id="JADGMS010000005">
    <property type="protein sequence ID" value="KAF9683013.1"/>
    <property type="molecule type" value="Genomic_DNA"/>
</dbReference>
<keyword evidence="5" id="KW-0732">Signal</keyword>
<comment type="caution">
    <text evidence="8">The sequence shown here is derived from an EMBL/GenBank/DDBJ whole genome shotgun (WGS) entry which is preliminary data.</text>
</comment>
<dbReference type="PRINTS" id="PR00439">
    <property type="entry name" value="11SGLOBULIN"/>
</dbReference>